<keyword evidence="2" id="KW-1185">Reference proteome</keyword>
<dbReference type="AlphaFoldDB" id="A0A9Q0XGL9"/>
<dbReference type="EMBL" id="JAPFRF010000012">
    <property type="protein sequence ID" value="KAJ7313760.1"/>
    <property type="molecule type" value="Genomic_DNA"/>
</dbReference>
<dbReference type="InterPro" id="IPR015666">
    <property type="entry name" value="HRC"/>
</dbReference>
<dbReference type="Proteomes" id="UP001142489">
    <property type="component" value="Unassembled WGS sequence"/>
</dbReference>
<dbReference type="GO" id="GO:0005509">
    <property type="term" value="F:calcium ion binding"/>
    <property type="evidence" value="ECO:0007669"/>
    <property type="project" value="InterPro"/>
</dbReference>
<accession>A0A9Q0XGL9</accession>
<protein>
    <submittedName>
        <fullName evidence="1">Uncharacterized protein</fullName>
    </submittedName>
</protein>
<sequence>MLLYASSLQIHFPALFRAQKRTYSELRIKNCGLFFAASSLVYDCSVTRILSIRNRGLKATVADRMCKTTVPISPAWHQGCPGGKRRKKKSDRRNGEKHCEECETKCPCKEGDTSDHCASCQYCHFCYICPLCETACTPGSIVDELSGALFQTFATLFEQQER</sequence>
<organism evidence="1 2">
    <name type="scientific">Phrynocephalus forsythii</name>
    <dbReference type="NCBI Taxonomy" id="171643"/>
    <lineage>
        <taxon>Eukaryota</taxon>
        <taxon>Metazoa</taxon>
        <taxon>Chordata</taxon>
        <taxon>Craniata</taxon>
        <taxon>Vertebrata</taxon>
        <taxon>Euteleostomi</taxon>
        <taxon>Lepidosauria</taxon>
        <taxon>Squamata</taxon>
        <taxon>Bifurcata</taxon>
        <taxon>Unidentata</taxon>
        <taxon>Episquamata</taxon>
        <taxon>Toxicofera</taxon>
        <taxon>Iguania</taxon>
        <taxon>Acrodonta</taxon>
        <taxon>Agamidae</taxon>
        <taxon>Agaminae</taxon>
        <taxon>Phrynocephalus</taxon>
    </lineage>
</organism>
<name>A0A9Q0XGL9_9SAUR</name>
<dbReference type="PANTHER" id="PTHR15054">
    <property type="entry name" value="HISTIDINE-RICH CALCIUM-BINDING PROTEIN-RELATED"/>
    <property type="match status" value="1"/>
</dbReference>
<evidence type="ECO:0000313" key="2">
    <source>
        <dbReference type="Proteomes" id="UP001142489"/>
    </source>
</evidence>
<comment type="caution">
    <text evidence="1">The sequence shown here is derived from an EMBL/GenBank/DDBJ whole genome shotgun (WGS) entry which is preliminary data.</text>
</comment>
<evidence type="ECO:0000313" key="1">
    <source>
        <dbReference type="EMBL" id="KAJ7313760.1"/>
    </source>
</evidence>
<reference evidence="1" key="1">
    <citation type="journal article" date="2023" name="DNA Res.">
        <title>Chromosome-level genome assembly of Phrynocephalus forsythii using third-generation DNA sequencing and Hi-C analysis.</title>
        <authorList>
            <person name="Qi Y."/>
            <person name="Zhao W."/>
            <person name="Zhao Y."/>
            <person name="Niu C."/>
            <person name="Cao S."/>
            <person name="Zhang Y."/>
        </authorList>
    </citation>
    <scope>NUCLEOTIDE SEQUENCE</scope>
    <source>
        <tissue evidence="1">Muscle</tissue>
    </source>
</reference>
<dbReference type="OrthoDB" id="9428907at2759"/>
<proteinExistence type="predicted"/>
<gene>
    <name evidence="1" type="ORF">JRQ81_005430</name>
</gene>
<dbReference type="PANTHER" id="PTHR15054:SF3">
    <property type="entry name" value="SARCOPLASMIC RETICULUM HISTIDINE-RICH CALCIUM-BINDING PROTEIN"/>
    <property type="match status" value="1"/>
</dbReference>